<sequence>MIDYLEDIKKLISKQFGITEDDIEEDSFLEADLNITDLDLEDLLESIQDKYQIQVPTEKVATFKKVSDIVSYLFENVENAV</sequence>
<organism evidence="2 3">
    <name type="scientific">Candidatus Curtissbacteria bacterium RIFOXYA1_FULL_41_14</name>
    <dbReference type="NCBI Taxonomy" id="1797737"/>
    <lineage>
        <taxon>Bacteria</taxon>
        <taxon>Candidatus Curtissiibacteriota</taxon>
    </lineage>
</organism>
<name>A0A1F5HGB4_9BACT</name>
<comment type="caution">
    <text evidence="2">The sequence shown here is derived from an EMBL/GenBank/DDBJ whole genome shotgun (WGS) entry which is preliminary data.</text>
</comment>
<evidence type="ECO:0000313" key="3">
    <source>
        <dbReference type="Proteomes" id="UP000176751"/>
    </source>
</evidence>
<evidence type="ECO:0000259" key="1">
    <source>
        <dbReference type="PROSITE" id="PS50075"/>
    </source>
</evidence>
<dbReference type="SUPFAM" id="SSF47336">
    <property type="entry name" value="ACP-like"/>
    <property type="match status" value="1"/>
</dbReference>
<dbReference type="PROSITE" id="PS50075">
    <property type="entry name" value="CARRIER"/>
    <property type="match status" value="1"/>
</dbReference>
<dbReference type="AlphaFoldDB" id="A0A1F5HGB4"/>
<gene>
    <name evidence="2" type="ORF">A2196_05220</name>
</gene>
<accession>A0A1F5HGB4</accession>
<dbReference type="EMBL" id="MFCA01000002">
    <property type="protein sequence ID" value="OGE03173.1"/>
    <property type="molecule type" value="Genomic_DNA"/>
</dbReference>
<dbReference type="Gene3D" id="1.10.1200.10">
    <property type="entry name" value="ACP-like"/>
    <property type="match status" value="1"/>
</dbReference>
<reference evidence="2 3" key="1">
    <citation type="journal article" date="2016" name="Nat. Commun.">
        <title>Thousands of microbial genomes shed light on interconnected biogeochemical processes in an aquifer system.</title>
        <authorList>
            <person name="Anantharaman K."/>
            <person name="Brown C.T."/>
            <person name="Hug L.A."/>
            <person name="Sharon I."/>
            <person name="Castelle C.J."/>
            <person name="Probst A.J."/>
            <person name="Thomas B.C."/>
            <person name="Singh A."/>
            <person name="Wilkins M.J."/>
            <person name="Karaoz U."/>
            <person name="Brodie E.L."/>
            <person name="Williams K.H."/>
            <person name="Hubbard S.S."/>
            <person name="Banfield J.F."/>
        </authorList>
    </citation>
    <scope>NUCLEOTIDE SEQUENCE [LARGE SCALE GENOMIC DNA]</scope>
</reference>
<proteinExistence type="predicted"/>
<evidence type="ECO:0000313" key="2">
    <source>
        <dbReference type="EMBL" id="OGE03173.1"/>
    </source>
</evidence>
<dbReference type="InterPro" id="IPR009081">
    <property type="entry name" value="PP-bd_ACP"/>
</dbReference>
<feature type="domain" description="Carrier" evidence="1">
    <location>
        <begin position="2"/>
        <end position="77"/>
    </location>
</feature>
<dbReference type="Proteomes" id="UP000176751">
    <property type="component" value="Unassembled WGS sequence"/>
</dbReference>
<protein>
    <recommendedName>
        <fullName evidence="1">Carrier domain-containing protein</fullName>
    </recommendedName>
</protein>
<dbReference type="Pfam" id="PF00550">
    <property type="entry name" value="PP-binding"/>
    <property type="match status" value="1"/>
</dbReference>
<dbReference type="STRING" id="1797737.A2196_05220"/>
<dbReference type="InterPro" id="IPR036736">
    <property type="entry name" value="ACP-like_sf"/>
</dbReference>